<dbReference type="eggNOG" id="KOG0519">
    <property type="taxonomic scope" value="Eukaryota"/>
</dbReference>
<dbReference type="InterPro" id="IPR035965">
    <property type="entry name" value="PAS-like_dom_sf"/>
</dbReference>
<name>R8BXV3_PHAM7</name>
<dbReference type="InterPro" id="IPR001789">
    <property type="entry name" value="Sig_transdc_resp-reg_receiver"/>
</dbReference>
<dbReference type="Gene3D" id="3.30.565.10">
    <property type="entry name" value="Histidine kinase-like ATPase, C-terminal domain"/>
    <property type="match status" value="1"/>
</dbReference>
<evidence type="ECO:0000313" key="10">
    <source>
        <dbReference type="Proteomes" id="UP000014074"/>
    </source>
</evidence>
<dbReference type="Pfam" id="PF02518">
    <property type="entry name" value="HATPase_c"/>
    <property type="match status" value="1"/>
</dbReference>
<dbReference type="InterPro" id="IPR003661">
    <property type="entry name" value="HisK_dim/P_dom"/>
</dbReference>
<evidence type="ECO:0000256" key="3">
    <source>
        <dbReference type="PROSITE-ProRule" id="PRU00169"/>
    </source>
</evidence>
<dbReference type="InterPro" id="IPR003594">
    <property type="entry name" value="HATPase_dom"/>
</dbReference>
<protein>
    <submittedName>
        <fullName evidence="9">Putative histidine kinase protein</fullName>
    </submittedName>
</protein>
<dbReference type="CDD" id="cd00082">
    <property type="entry name" value="HisKA"/>
    <property type="match status" value="1"/>
</dbReference>
<dbReference type="CDD" id="cd17546">
    <property type="entry name" value="REC_hyHK_CKI1_RcsC-like"/>
    <property type="match status" value="1"/>
</dbReference>
<dbReference type="KEGG" id="tmn:UCRPA7_285"/>
<feature type="modified residue" description="4-aspartylphosphate" evidence="3">
    <location>
        <position position="653"/>
    </location>
</feature>
<dbReference type="PANTHER" id="PTHR45339">
    <property type="entry name" value="HYBRID SIGNAL TRANSDUCTION HISTIDINE KINASE J"/>
    <property type="match status" value="1"/>
</dbReference>
<evidence type="ECO:0000256" key="1">
    <source>
        <dbReference type="ARBA" id="ARBA00022553"/>
    </source>
</evidence>
<dbReference type="InterPro" id="IPR011006">
    <property type="entry name" value="CheY-like_superfamily"/>
</dbReference>
<reference evidence="10" key="1">
    <citation type="journal article" date="2013" name="Genome Announc.">
        <title>Draft genome sequence of the ascomycete Phaeoacremonium aleophilum strain UCR-PA7, a causal agent of the esca disease complex in grapevines.</title>
        <authorList>
            <person name="Blanco-Ulate B."/>
            <person name="Rolshausen P."/>
            <person name="Cantu D."/>
        </authorList>
    </citation>
    <scope>NUCLEOTIDE SEQUENCE [LARGE SCALE GENOMIC DNA]</scope>
    <source>
        <strain evidence="10">UCR-PA7</strain>
    </source>
</reference>
<dbReference type="FunFam" id="3.30.450.20:FF:000136">
    <property type="entry name" value="Sensor histidine kinase/response regulator Fos-1"/>
    <property type="match status" value="1"/>
</dbReference>
<dbReference type="PRINTS" id="PR00344">
    <property type="entry name" value="BCTRLSENSOR"/>
</dbReference>
<feature type="region of interest" description="Disordered" evidence="4">
    <location>
        <begin position="728"/>
        <end position="763"/>
    </location>
</feature>
<dbReference type="PANTHER" id="PTHR45339:SF1">
    <property type="entry name" value="HYBRID SIGNAL TRANSDUCTION HISTIDINE KINASE J"/>
    <property type="match status" value="1"/>
</dbReference>
<dbReference type="Gene3D" id="3.40.50.2300">
    <property type="match status" value="1"/>
</dbReference>
<dbReference type="SMART" id="SM00091">
    <property type="entry name" value="PAS"/>
    <property type="match status" value="2"/>
</dbReference>
<feature type="domain" description="Response regulatory" evidence="6">
    <location>
        <begin position="601"/>
        <end position="718"/>
    </location>
</feature>
<keyword evidence="2" id="KW-0902">Two-component regulatory system</keyword>
<evidence type="ECO:0000256" key="2">
    <source>
        <dbReference type="ARBA" id="ARBA00023012"/>
    </source>
</evidence>
<dbReference type="SMART" id="SM00387">
    <property type="entry name" value="HATPase_c"/>
    <property type="match status" value="1"/>
</dbReference>
<dbReference type="SUPFAM" id="SSF55874">
    <property type="entry name" value="ATPase domain of HSP90 chaperone/DNA topoisomerase II/histidine kinase"/>
    <property type="match status" value="1"/>
</dbReference>
<dbReference type="Pfam" id="PF00072">
    <property type="entry name" value="Response_reg"/>
    <property type="match status" value="1"/>
</dbReference>
<dbReference type="PROSITE" id="PS50113">
    <property type="entry name" value="PAC"/>
    <property type="match status" value="1"/>
</dbReference>
<organism evidence="9 10">
    <name type="scientific">Phaeoacremonium minimum (strain UCR-PA7)</name>
    <name type="common">Esca disease fungus</name>
    <name type="synonym">Togninia minima</name>
    <dbReference type="NCBI Taxonomy" id="1286976"/>
    <lineage>
        <taxon>Eukaryota</taxon>
        <taxon>Fungi</taxon>
        <taxon>Dikarya</taxon>
        <taxon>Ascomycota</taxon>
        <taxon>Pezizomycotina</taxon>
        <taxon>Sordariomycetes</taxon>
        <taxon>Sordariomycetidae</taxon>
        <taxon>Togniniales</taxon>
        <taxon>Togniniaceae</taxon>
        <taxon>Phaeoacremonium</taxon>
    </lineage>
</organism>
<dbReference type="PROSITE" id="PS50110">
    <property type="entry name" value="RESPONSE_REGULATORY"/>
    <property type="match status" value="1"/>
</dbReference>
<dbReference type="SUPFAM" id="SSF55785">
    <property type="entry name" value="PYP-like sensor domain (PAS domain)"/>
    <property type="match status" value="1"/>
</dbReference>
<feature type="domain" description="PAC" evidence="8">
    <location>
        <begin position="273"/>
        <end position="324"/>
    </location>
</feature>
<dbReference type="CDD" id="cd16922">
    <property type="entry name" value="HATPase_EvgS-ArcB-TorS-like"/>
    <property type="match status" value="1"/>
</dbReference>
<sequence length="763" mass="83471">MSTQHPQQHQQPPLHVAEAPLDETVLVVPVADAVAVASADPSAAAPSKQHGNIHASAKPPALPLGSAVDMNHIFDFWPVPSVVLSPACRITQASARFLEAWHTTVQDCVGVDLVSLLTTKSGEGSANVIVAAIDQAIVSRAERTSTAIIVGATSSWAARIIPVFKGDELLSVVLEWQETPYDPSLTVVGEQTKIALSTNEAFRILVQAVKDYAIFLLDTKGNVATWNTGAEVNKGYTRDEIVGKHFSIFYGKEDLEIRKPEMELEICLREGRVEDEGWRYRKDGTRFWANVIITAIYKDGVHVGFGKVTRDLTERKAAESRLIAAYEESEKLKSDFLANMSHEIRTPMHGMLSACTLLLDTPLTEKQRDIANIMDESGQVLLQVINDILDYSKLASGSFSINSDIVGVASIIASVVRSVQPFLQPDVHLELFLASDLPKSAQGDPLRFRQIVQNIVGNAAKFTEKGTIRVHATLLDETAESYTIKTEVSDTGIGIPATAAKGLFTPFTQFDTTTTKRYKGTGLGLSIAKSLTELMGGQVGYCPNPERHGSIFWFTVTFKKIKSLDQFHGWKRQVGYRLSASSSPDIADPQVRLAEAAPTTSLLIVEDNVINQKVMLGMLRSVGFKQIEVASNGAEAVSMVRAKPAAYDLVLMDINMPIVDGYEATAQIRECGIRVPIIAMTAYALKGDRERCLESGMDDYVPKPIDRKHLLRTLVKWLLDTRDYRNPNGDDLLARSTQEPGLQSPTSSADREPAGTRRSATSN</sequence>
<dbReference type="InterPro" id="IPR005467">
    <property type="entry name" value="His_kinase_dom"/>
</dbReference>
<dbReference type="CDD" id="cd00130">
    <property type="entry name" value="PAS"/>
    <property type="match status" value="1"/>
</dbReference>
<feature type="compositionally biased region" description="Polar residues" evidence="4">
    <location>
        <begin position="735"/>
        <end position="748"/>
    </location>
</feature>
<dbReference type="HOGENOM" id="CLU_000445_114_15_1"/>
<dbReference type="GO" id="GO:0000155">
    <property type="term" value="F:phosphorelay sensor kinase activity"/>
    <property type="evidence" value="ECO:0007669"/>
    <property type="project" value="InterPro"/>
</dbReference>
<dbReference type="Proteomes" id="UP000014074">
    <property type="component" value="Unassembled WGS sequence"/>
</dbReference>
<proteinExistence type="predicted"/>
<dbReference type="NCBIfam" id="TIGR00229">
    <property type="entry name" value="sensory_box"/>
    <property type="match status" value="1"/>
</dbReference>
<keyword evidence="9" id="KW-0808">Transferase</keyword>
<dbReference type="AlphaFoldDB" id="R8BXV3"/>
<evidence type="ECO:0000256" key="4">
    <source>
        <dbReference type="SAM" id="MobiDB-lite"/>
    </source>
</evidence>
<evidence type="ECO:0000259" key="7">
    <source>
        <dbReference type="PROSITE" id="PS50112"/>
    </source>
</evidence>
<evidence type="ECO:0000259" key="6">
    <source>
        <dbReference type="PROSITE" id="PS50110"/>
    </source>
</evidence>
<evidence type="ECO:0000259" key="5">
    <source>
        <dbReference type="PROSITE" id="PS50109"/>
    </source>
</evidence>
<feature type="domain" description="PAS" evidence="7">
    <location>
        <begin position="198"/>
        <end position="271"/>
    </location>
</feature>
<keyword evidence="10" id="KW-1185">Reference proteome</keyword>
<dbReference type="Gene3D" id="3.30.450.20">
    <property type="entry name" value="PAS domain"/>
    <property type="match status" value="1"/>
</dbReference>
<evidence type="ECO:0000313" key="9">
    <source>
        <dbReference type="EMBL" id="EOO04183.1"/>
    </source>
</evidence>
<keyword evidence="1 3" id="KW-0597">Phosphoprotein</keyword>
<dbReference type="FunFam" id="3.30.565.10:FF:000010">
    <property type="entry name" value="Sensor histidine kinase RcsC"/>
    <property type="match status" value="1"/>
</dbReference>
<dbReference type="RefSeq" id="XP_007911073.1">
    <property type="nucleotide sequence ID" value="XM_007912882.1"/>
</dbReference>
<dbReference type="SMART" id="SM00388">
    <property type="entry name" value="HisKA"/>
    <property type="match status" value="1"/>
</dbReference>
<dbReference type="InterPro" id="IPR036890">
    <property type="entry name" value="HATPase_C_sf"/>
</dbReference>
<dbReference type="SUPFAM" id="SSF52172">
    <property type="entry name" value="CheY-like"/>
    <property type="match status" value="1"/>
</dbReference>
<dbReference type="SUPFAM" id="SSF47384">
    <property type="entry name" value="Homodimeric domain of signal transducing histidine kinase"/>
    <property type="match status" value="1"/>
</dbReference>
<dbReference type="Pfam" id="PF13426">
    <property type="entry name" value="PAS_9"/>
    <property type="match status" value="1"/>
</dbReference>
<gene>
    <name evidence="9" type="ORF">UCRPA7_285</name>
</gene>
<dbReference type="InterPro" id="IPR000700">
    <property type="entry name" value="PAS-assoc_C"/>
</dbReference>
<keyword evidence="9" id="KW-0418">Kinase</keyword>
<dbReference type="GeneID" id="19323140"/>
<dbReference type="PROSITE" id="PS50112">
    <property type="entry name" value="PAS"/>
    <property type="match status" value="1"/>
</dbReference>
<dbReference type="PROSITE" id="PS50109">
    <property type="entry name" value="HIS_KIN"/>
    <property type="match status" value="1"/>
</dbReference>
<dbReference type="Pfam" id="PF00512">
    <property type="entry name" value="HisKA"/>
    <property type="match status" value="1"/>
</dbReference>
<dbReference type="InterPro" id="IPR004358">
    <property type="entry name" value="Sig_transdc_His_kin-like_C"/>
</dbReference>
<dbReference type="EMBL" id="KB932793">
    <property type="protein sequence ID" value="EOO04183.1"/>
    <property type="molecule type" value="Genomic_DNA"/>
</dbReference>
<dbReference type="Gene3D" id="1.10.287.130">
    <property type="match status" value="1"/>
</dbReference>
<accession>R8BXV3</accession>
<dbReference type="OrthoDB" id="60033at2759"/>
<feature type="domain" description="Histidine kinase" evidence="5">
    <location>
        <begin position="339"/>
        <end position="560"/>
    </location>
</feature>
<dbReference type="InterPro" id="IPR000014">
    <property type="entry name" value="PAS"/>
</dbReference>
<evidence type="ECO:0000259" key="8">
    <source>
        <dbReference type="PROSITE" id="PS50113"/>
    </source>
</evidence>
<dbReference type="InterPro" id="IPR036097">
    <property type="entry name" value="HisK_dim/P_sf"/>
</dbReference>
<dbReference type="SMART" id="SM00448">
    <property type="entry name" value="REC"/>
    <property type="match status" value="1"/>
</dbReference>